<sequence length="50" mass="5439">MMRTETSHSKSRTAPRLTGMPTATRPVAKPKPPVRKIKGQEFGSFLGACP</sequence>
<organism evidence="2 3">
    <name type="scientific">Parvularcula mediterranea</name>
    <dbReference type="NCBI Taxonomy" id="2732508"/>
    <lineage>
        <taxon>Bacteria</taxon>
        <taxon>Pseudomonadati</taxon>
        <taxon>Pseudomonadota</taxon>
        <taxon>Alphaproteobacteria</taxon>
        <taxon>Parvularculales</taxon>
        <taxon>Parvularculaceae</taxon>
        <taxon>Parvularcula</taxon>
    </lineage>
</organism>
<dbReference type="RefSeq" id="WP_173195572.1">
    <property type="nucleotide sequence ID" value="NZ_JABFCX010000001.1"/>
</dbReference>
<evidence type="ECO:0000313" key="3">
    <source>
        <dbReference type="Proteomes" id="UP000536835"/>
    </source>
</evidence>
<evidence type="ECO:0000256" key="1">
    <source>
        <dbReference type="SAM" id="MobiDB-lite"/>
    </source>
</evidence>
<gene>
    <name evidence="2" type="ORF">HK107_00070</name>
</gene>
<comment type="caution">
    <text evidence="2">The sequence shown here is derived from an EMBL/GenBank/DDBJ whole genome shotgun (WGS) entry which is preliminary data.</text>
</comment>
<proteinExistence type="predicted"/>
<reference evidence="2 3" key="1">
    <citation type="submission" date="2020-05" db="EMBL/GenBank/DDBJ databases">
        <title>Parvularcula mediterraneae sp. nov., isolated from polypropylene straw from shallow seawater of the seashore of Laganas in Zakynthos island, Greece.</title>
        <authorList>
            <person name="Szabo I."/>
            <person name="Al-Omari J."/>
            <person name="Rado J."/>
            <person name="Szerdahelyi G.S."/>
        </authorList>
    </citation>
    <scope>NUCLEOTIDE SEQUENCE [LARGE SCALE GENOMIC DNA]</scope>
    <source>
        <strain evidence="2 3">ZS-1/3</strain>
    </source>
</reference>
<accession>A0A7Y3RJB5</accession>
<name>A0A7Y3RJB5_9PROT</name>
<dbReference type="Proteomes" id="UP000536835">
    <property type="component" value="Unassembled WGS sequence"/>
</dbReference>
<keyword evidence="3" id="KW-1185">Reference proteome</keyword>
<feature type="region of interest" description="Disordered" evidence="1">
    <location>
        <begin position="1"/>
        <end position="35"/>
    </location>
</feature>
<evidence type="ECO:0000313" key="2">
    <source>
        <dbReference type="EMBL" id="NNU14715.1"/>
    </source>
</evidence>
<dbReference type="AlphaFoldDB" id="A0A7Y3RJB5"/>
<protein>
    <submittedName>
        <fullName evidence="2">Uncharacterized protein</fullName>
    </submittedName>
</protein>
<dbReference type="EMBL" id="JABFCX010000001">
    <property type="protein sequence ID" value="NNU14715.1"/>
    <property type="molecule type" value="Genomic_DNA"/>
</dbReference>